<reference evidence="1 2" key="1">
    <citation type="submission" date="2021-03" db="EMBL/GenBank/DDBJ databases">
        <title>P. granadensis CT364 genome publication.</title>
        <authorList>
            <person name="Stach J."/>
            <person name="Montero-Calasanz Md.C."/>
        </authorList>
    </citation>
    <scope>NUCLEOTIDE SEQUENCE [LARGE SCALE GENOMIC DNA]</scope>
    <source>
        <strain evidence="1 2">CT364</strain>
    </source>
</reference>
<gene>
    <name evidence="1" type="ORF">JN757_15480</name>
</gene>
<dbReference type="InterPro" id="IPR012349">
    <property type="entry name" value="Split_barrel_FMN-bd"/>
</dbReference>
<protein>
    <submittedName>
        <fullName evidence="1">Uncharacterized protein</fullName>
    </submittedName>
</protein>
<dbReference type="RefSeq" id="WP_175562989.1">
    <property type="nucleotide sequence ID" value="NZ_CP069352.1"/>
</dbReference>
<dbReference type="EMBL" id="CP069352">
    <property type="protein sequence ID" value="QRK86936.1"/>
    <property type="molecule type" value="Genomic_DNA"/>
</dbReference>
<proteinExistence type="predicted"/>
<organism evidence="1 2">
    <name type="scientific">Pseudomonas granadensis</name>
    <dbReference type="NCBI Taxonomy" id="1421430"/>
    <lineage>
        <taxon>Bacteria</taxon>
        <taxon>Pseudomonadati</taxon>
        <taxon>Pseudomonadota</taxon>
        <taxon>Gammaproteobacteria</taxon>
        <taxon>Pseudomonadales</taxon>
        <taxon>Pseudomonadaceae</taxon>
        <taxon>Pseudomonas</taxon>
    </lineage>
</organism>
<keyword evidence="2" id="KW-1185">Reference proteome</keyword>
<dbReference type="SUPFAM" id="SSF50475">
    <property type="entry name" value="FMN-binding split barrel"/>
    <property type="match status" value="1"/>
</dbReference>
<dbReference type="Proteomes" id="UP000663686">
    <property type="component" value="Chromosome"/>
</dbReference>
<accession>A0ABX7GNG8</accession>
<name>A0ABX7GNG8_9PSED</name>
<evidence type="ECO:0000313" key="2">
    <source>
        <dbReference type="Proteomes" id="UP000663686"/>
    </source>
</evidence>
<sequence>MLRTVASAAAGLGVERLDQAQQTRPRHDLIHLGVIAFKPEPAIVVCESQKSHNEEPYDLFIGEVEQAWADTRVFRDGHWHFERAPSELRCLH</sequence>
<dbReference type="Gene3D" id="2.30.110.10">
    <property type="entry name" value="Electron Transport, Fmn-binding Protein, Chain A"/>
    <property type="match status" value="1"/>
</dbReference>
<evidence type="ECO:0000313" key="1">
    <source>
        <dbReference type="EMBL" id="QRK86936.1"/>
    </source>
</evidence>